<proteinExistence type="predicted"/>
<feature type="coiled-coil region" evidence="1">
    <location>
        <begin position="913"/>
        <end position="967"/>
    </location>
</feature>
<gene>
    <name evidence="2" type="ORF">FHG71_22255</name>
</gene>
<keyword evidence="1" id="KW-0175">Coiled coil</keyword>
<accession>A0A5C4N804</accession>
<protein>
    <submittedName>
        <fullName evidence="2">Uncharacterized protein</fullName>
    </submittedName>
</protein>
<feature type="coiled-coil region" evidence="1">
    <location>
        <begin position="87"/>
        <end position="114"/>
    </location>
</feature>
<sequence>MLRLKDFSQERLALFLIDREGGKPLRKVPVYAELVLGAMPHRDANPARVRSRVLDEIRPGFPEAAEQIAGAIERSADPDWIRDNANSDSMEQLVKQLLETLDQLERNTPAKEREEAIEKALDMLLRRYEIPRAQKPVEMEPGGRVVPLGVLASDHTGFVSFDLGRVQPWKTALVEGREGIGVDFRVYPLLLDEMRVDVLKQRRVAPDAVVGKLELTMSHDAPLPGFALNLPALQNPGLIDWRLSPGSFAAVPQMLIGADGCEALTPANFATSQFHMRQVVRLSEKVDGTQFPQCYVNEYVVSLIPIGHSLGQVLYSLPLAPGESVRLAVIDWRRQDTGQREEKTVVTEALVHEQTRDRTITETVTAALSEWQRGGSVMGGTAAGAGASGEMGPFSVVGGGMLSVGGGYATSSGNRDLAADTIQKVTDAIHQASTSVREIQSTVVVQTDQQERQNIMTRAFANHNRGHTLTVLYYEVLRHFRVVTEFTRRTRGVLLAGMSWNLGDDLQLLNWRFVLQPALLDMTLAPAFDALLRIDKVRKERKRNPPKVVKPPGEGATEFNAFSIRFKVGANPTTNALEMRMVLKNGVVIPLKYGGSLNWNRSEQFNAEDSDFVIVSDPLSTSYKWSEIGSFLFVKTSDAYDDSVLVYHLEIEGIGPTGRRIVHQHQMGATYYLNDKGESHTLPVTPPPPDPPEIQPPGFEQSLAPDDYALGERLKEHMQANAAYYTRLLDLAQHPNAYAKSFETTMWSAGTPLIDKVAPTPLEIMGSGVAFPLLDQGEEPPMDALPTVERLISLPTRGVFAEAKLGHCNVAEEIDETRFWRWDEHPLPFFASDISPVQPITPKPQVMDLGATPLPTPVATIQAAPVAPDPSAMAAALKLMSTPDIFRDMSMKQEVSKLMEDLIQGAVDMAGAANRAKEIKSKLDADLDKQERDQAAALAETEAGVRRAQIEAERDKAIAEREKQQQVTPAEAQHATKVAEAQARKGNISEETAKTVAENQVRNMKGSQKVTPKVRTREFEIRLFGYGGKAIVGQFAWELRRGKRTITFRPKERYDNGRIEFTVMDDGLVPNLALQIEGEVLAGYAVGATFNQENLDIDIPEKLWKDSDYIRVTLQATTATFKTKASSGSEATKNFTDEVKGGVGVEAKIISITGEGGVKWEKGDKTSAGREMEMEVLYYLGGFTVTKIS</sequence>
<reference evidence="2 3" key="1">
    <citation type="submission" date="2019-06" db="EMBL/GenBank/DDBJ databases">
        <authorList>
            <person name="Jiang L."/>
        </authorList>
    </citation>
    <scope>NUCLEOTIDE SEQUENCE [LARGE SCALE GENOMIC DNA]</scope>
    <source>
        <strain evidence="2 3">YIM 48858</strain>
    </source>
</reference>
<evidence type="ECO:0000313" key="2">
    <source>
        <dbReference type="EMBL" id="TNC60154.1"/>
    </source>
</evidence>
<dbReference type="EMBL" id="VDFV01000085">
    <property type="protein sequence ID" value="TNC60154.1"/>
    <property type="molecule type" value="Genomic_DNA"/>
</dbReference>
<evidence type="ECO:0000313" key="3">
    <source>
        <dbReference type="Proteomes" id="UP000305709"/>
    </source>
</evidence>
<name>A0A5C4N804_9RHOB</name>
<comment type="caution">
    <text evidence="2">The sequence shown here is derived from an EMBL/GenBank/DDBJ whole genome shotgun (WGS) entry which is preliminary data.</text>
</comment>
<dbReference type="RefSeq" id="WP_139083918.1">
    <property type="nucleotide sequence ID" value="NZ_VDFV01000085.1"/>
</dbReference>
<dbReference type="AlphaFoldDB" id="A0A5C4N804"/>
<evidence type="ECO:0000256" key="1">
    <source>
        <dbReference type="SAM" id="Coils"/>
    </source>
</evidence>
<dbReference type="Proteomes" id="UP000305709">
    <property type="component" value="Unassembled WGS sequence"/>
</dbReference>
<dbReference type="OrthoDB" id="4312432at2"/>
<organism evidence="2 3">
    <name type="scientific">Rubellimicrobium roseum</name>
    <dbReference type="NCBI Taxonomy" id="687525"/>
    <lineage>
        <taxon>Bacteria</taxon>
        <taxon>Pseudomonadati</taxon>
        <taxon>Pseudomonadota</taxon>
        <taxon>Alphaproteobacteria</taxon>
        <taxon>Rhodobacterales</taxon>
        <taxon>Roseobacteraceae</taxon>
        <taxon>Rubellimicrobium</taxon>
    </lineage>
</organism>
<keyword evidence="3" id="KW-1185">Reference proteome</keyword>